<dbReference type="InterPro" id="IPR017441">
    <property type="entry name" value="Protein_kinase_ATP_BS"/>
</dbReference>
<dbReference type="Proteomes" id="UP000245207">
    <property type="component" value="Unassembled WGS sequence"/>
</dbReference>
<evidence type="ECO:0000259" key="8">
    <source>
        <dbReference type="PROSITE" id="PS50011"/>
    </source>
</evidence>
<feature type="domain" description="Protein kinase" evidence="8">
    <location>
        <begin position="287"/>
        <end position="584"/>
    </location>
</feature>
<dbReference type="PANTHER" id="PTHR27003:SF467">
    <property type="entry name" value="PROTEIN KINASE DOMAIN-CONTAINING PROTEIN"/>
    <property type="match status" value="1"/>
</dbReference>
<feature type="domain" description="Protein kinase" evidence="8">
    <location>
        <begin position="1"/>
        <end position="264"/>
    </location>
</feature>
<name>A0A2U1NRY0_ARTAN</name>
<keyword evidence="5 6" id="KW-0067">ATP-binding</keyword>
<dbReference type="PROSITE" id="PS50011">
    <property type="entry name" value="PROTEIN_KINASE_DOM"/>
    <property type="match status" value="3"/>
</dbReference>
<dbReference type="Gene3D" id="1.10.510.10">
    <property type="entry name" value="Transferase(Phosphotransferase) domain 1"/>
    <property type="match status" value="3"/>
</dbReference>
<keyword evidence="2" id="KW-0808">Transferase</keyword>
<dbReference type="OrthoDB" id="1668230at2759"/>
<evidence type="ECO:0000313" key="9">
    <source>
        <dbReference type="EMBL" id="PWA76279.1"/>
    </source>
</evidence>
<dbReference type="GO" id="GO:0004674">
    <property type="term" value="F:protein serine/threonine kinase activity"/>
    <property type="evidence" value="ECO:0007669"/>
    <property type="project" value="UniProtKB-KW"/>
</dbReference>
<dbReference type="GO" id="GO:0009506">
    <property type="term" value="C:plasmodesma"/>
    <property type="evidence" value="ECO:0007669"/>
    <property type="project" value="TreeGrafter"/>
</dbReference>
<reference evidence="9 10" key="1">
    <citation type="journal article" date="2018" name="Mol. Plant">
        <title>The genome of Artemisia annua provides insight into the evolution of Asteraceae family and artemisinin biosynthesis.</title>
        <authorList>
            <person name="Shen Q."/>
            <person name="Zhang L."/>
            <person name="Liao Z."/>
            <person name="Wang S."/>
            <person name="Yan T."/>
            <person name="Shi P."/>
            <person name="Liu M."/>
            <person name="Fu X."/>
            <person name="Pan Q."/>
            <person name="Wang Y."/>
            <person name="Lv Z."/>
            <person name="Lu X."/>
            <person name="Zhang F."/>
            <person name="Jiang W."/>
            <person name="Ma Y."/>
            <person name="Chen M."/>
            <person name="Hao X."/>
            <person name="Li L."/>
            <person name="Tang Y."/>
            <person name="Lv G."/>
            <person name="Zhou Y."/>
            <person name="Sun X."/>
            <person name="Brodelius P.E."/>
            <person name="Rose J.K.C."/>
            <person name="Tang K."/>
        </authorList>
    </citation>
    <scope>NUCLEOTIDE SEQUENCE [LARGE SCALE GENOMIC DNA]</scope>
    <source>
        <strain evidence="10">cv. Huhao1</strain>
        <tissue evidence="9">Leaf</tissue>
    </source>
</reference>
<dbReference type="Pfam" id="PF07714">
    <property type="entry name" value="PK_Tyr_Ser-Thr"/>
    <property type="match status" value="2"/>
</dbReference>
<evidence type="ECO:0000256" key="4">
    <source>
        <dbReference type="ARBA" id="ARBA00022777"/>
    </source>
</evidence>
<feature type="region of interest" description="Disordered" evidence="7">
    <location>
        <begin position="818"/>
        <end position="863"/>
    </location>
</feature>
<dbReference type="InterPro" id="IPR000719">
    <property type="entry name" value="Prot_kinase_dom"/>
</dbReference>
<evidence type="ECO:0000256" key="2">
    <source>
        <dbReference type="ARBA" id="ARBA00022679"/>
    </source>
</evidence>
<accession>A0A2U1NRY0</accession>
<feature type="binding site" evidence="6">
    <location>
        <position position="637"/>
    </location>
    <ligand>
        <name>ATP</name>
        <dbReference type="ChEBI" id="CHEBI:30616"/>
    </ligand>
</feature>
<dbReference type="InterPro" id="IPR008271">
    <property type="entry name" value="Ser/Thr_kinase_AS"/>
</dbReference>
<sequence length="1376" mass="156206">MKEILEYPRRKSTVAIKSIDSGYGQTEEQLQTLLYLSHENLVKLVGFCDEDDERIYVVYEYASNGSLYEYIHRQHINYQKYYSTNPTCLRNIFPWVIRLQFCLDAARGLNFLHDGSGKNDTIIHGNIKSSSILICRDGVGMIGDFGLSTNQYSDTHRLTKEYDVYSFGLVLFEVLSGVFTPSKISEDDPKFLPGKVKRGFNQGDLNDIIDPMLKKEFDTYHASLIGDRSAESLNIFVNIACRCFHDEEDPPTMADIVKELEKAYRIHAENLKHLKVPFTEIYSATKGFDDCMIGWGGFGGVYKAELFHVDVRNYIGMKESLVELYGYSRRKGKVALKRREIMSGQGRDEFWKEIDVLSGLNHQNIISLVGFCYEYGEMIIIYDYAFNGSFDGYFRNNPKLKWEQRLQICIDAAQGLNYLHNHHIIHRDVKSGNILLGDSLKGIIGDVGLSITINSADSQRKVSAAGTPGYIDPKYYNTGILSKQSDMYSFGVVLLEVLCGEFVRSLAEDKIRALLVKKAEQHLTSNQPSQIICGYLRKDLKNGKFLDSVKTFAAITHECLHSTDGDETHRLTMADVLKGLKKALTVHSIGSEPFSLEDIKSATNHFSKERVIGSGASGKIYNGELAFSKKSRPVAVKRLDRARSYEEGAFLKEVVKLSRYVHENIITLRGFCEEDDEKIIIMDHASNESLDRHLDKSILTWGIRLKISIGAAKGLNHIHSFEEDQKTVHGDIKSSNILLDHDWKACISDFIVSKSHGTLGYRDPEYSSSGATKETDVYSFGVVLFELLSGRRAIDKVEKYSHPTLRQIIDAGYGVKDRKDAGDGVKDEKDAVDGAKDKKDAGDGVKDEKDAVDGVKDEKDAGDGVKDKKSVFLTWMAARCFEENKVEALIFDDIKEQTDAKSIDMLSQAAYKCLQKDKKKRPTMALVIQELEKALNIHVDWEFEQKLPKDNENIMKMIEHRESQEITKKDLYPIFSSGIRPNNGHVWLSLNKDGKAKEMISATMFSYEKCWSSKLKVLENSRFGTVAKILDTSNLKIHIKIKTQFLSLGIIYGAYLVFKFSDTTTVSSEPYVKLEYSIASEDLNSYLAVRRDDGWMMIELHRFRNIHNQITEFKVQLERFWGHHCGIGPIFVDGIEFRPIDNVEHEESVDRSINADSSINWDQQSLSDFQEILKRSENDVPTTTKEELHELLSTGVLIDNGEKFFSLSKADCKKCHMLPAKAVINKSPDAKFTKCPSSTMSRFEEVVELQHHQAFSINCNIETKLLSPDTAYACYLVFQLPENSEGLKCPVKARDLLNKNSKESTIIYLKAPVPVDLYRDKRVPENREDGWMEVRVWKFDYNNKTKDNYIPMELKLACLGGTMLGLTVCGIEFRPL</sequence>
<evidence type="ECO:0000256" key="6">
    <source>
        <dbReference type="PROSITE-ProRule" id="PRU10141"/>
    </source>
</evidence>
<dbReference type="InterPro" id="IPR011009">
    <property type="entry name" value="Kinase-like_dom_sf"/>
</dbReference>
<evidence type="ECO:0000256" key="5">
    <source>
        <dbReference type="ARBA" id="ARBA00022840"/>
    </source>
</evidence>
<keyword evidence="1" id="KW-0723">Serine/threonine-protein kinase</keyword>
<dbReference type="InterPro" id="IPR045272">
    <property type="entry name" value="ANXUR1/2-like"/>
</dbReference>
<dbReference type="GO" id="GO:0005524">
    <property type="term" value="F:ATP binding"/>
    <property type="evidence" value="ECO:0007669"/>
    <property type="project" value="UniProtKB-UniRule"/>
</dbReference>
<protein>
    <submittedName>
        <fullName evidence="9">Phloem protein 2-like protein</fullName>
    </submittedName>
</protein>
<keyword evidence="4" id="KW-0418">Kinase</keyword>
<evidence type="ECO:0000256" key="3">
    <source>
        <dbReference type="ARBA" id="ARBA00022741"/>
    </source>
</evidence>
<dbReference type="STRING" id="35608.A0A2U1NRY0"/>
<feature type="domain" description="Protein kinase" evidence="8">
    <location>
        <begin position="606"/>
        <end position="935"/>
    </location>
</feature>
<keyword evidence="10" id="KW-1185">Reference proteome</keyword>
<dbReference type="Pfam" id="PF14299">
    <property type="entry name" value="PP2"/>
    <property type="match status" value="2"/>
</dbReference>
<dbReference type="InterPro" id="IPR001245">
    <property type="entry name" value="Ser-Thr/Tyr_kinase_cat_dom"/>
</dbReference>
<dbReference type="PANTHER" id="PTHR27003">
    <property type="entry name" value="OS07G0166700 PROTEIN"/>
    <property type="match status" value="1"/>
</dbReference>
<comment type="caution">
    <text evidence="9">The sequence shown here is derived from an EMBL/GenBank/DDBJ whole genome shotgun (WGS) entry which is preliminary data.</text>
</comment>
<proteinExistence type="predicted"/>
<dbReference type="PROSITE" id="PS00108">
    <property type="entry name" value="PROTEIN_KINASE_ST"/>
    <property type="match status" value="1"/>
</dbReference>
<dbReference type="GO" id="GO:0005886">
    <property type="term" value="C:plasma membrane"/>
    <property type="evidence" value="ECO:0007669"/>
    <property type="project" value="TreeGrafter"/>
</dbReference>
<evidence type="ECO:0000256" key="7">
    <source>
        <dbReference type="SAM" id="MobiDB-lite"/>
    </source>
</evidence>
<evidence type="ECO:0000256" key="1">
    <source>
        <dbReference type="ARBA" id="ARBA00022527"/>
    </source>
</evidence>
<dbReference type="PROSITE" id="PS00107">
    <property type="entry name" value="PROTEIN_KINASE_ATP"/>
    <property type="match status" value="1"/>
</dbReference>
<gene>
    <name evidence="9" type="ORF">CTI12_AA064760</name>
</gene>
<evidence type="ECO:0000313" key="10">
    <source>
        <dbReference type="Proteomes" id="UP000245207"/>
    </source>
</evidence>
<dbReference type="InterPro" id="IPR025886">
    <property type="entry name" value="PP2-like"/>
</dbReference>
<dbReference type="EMBL" id="PKPP01002286">
    <property type="protein sequence ID" value="PWA76279.1"/>
    <property type="molecule type" value="Genomic_DNA"/>
</dbReference>
<dbReference type="GO" id="GO:0004714">
    <property type="term" value="F:transmembrane receptor protein tyrosine kinase activity"/>
    <property type="evidence" value="ECO:0007669"/>
    <property type="project" value="InterPro"/>
</dbReference>
<dbReference type="SUPFAM" id="SSF56112">
    <property type="entry name" value="Protein kinase-like (PK-like)"/>
    <property type="match status" value="3"/>
</dbReference>
<dbReference type="SMART" id="SM00220">
    <property type="entry name" value="S_TKc"/>
    <property type="match status" value="2"/>
</dbReference>
<organism evidence="9 10">
    <name type="scientific">Artemisia annua</name>
    <name type="common">Sweet wormwood</name>
    <dbReference type="NCBI Taxonomy" id="35608"/>
    <lineage>
        <taxon>Eukaryota</taxon>
        <taxon>Viridiplantae</taxon>
        <taxon>Streptophyta</taxon>
        <taxon>Embryophyta</taxon>
        <taxon>Tracheophyta</taxon>
        <taxon>Spermatophyta</taxon>
        <taxon>Magnoliopsida</taxon>
        <taxon>eudicotyledons</taxon>
        <taxon>Gunneridae</taxon>
        <taxon>Pentapetalae</taxon>
        <taxon>asterids</taxon>
        <taxon>campanulids</taxon>
        <taxon>Asterales</taxon>
        <taxon>Asteraceae</taxon>
        <taxon>Asteroideae</taxon>
        <taxon>Anthemideae</taxon>
        <taxon>Artemisiinae</taxon>
        <taxon>Artemisia</taxon>
    </lineage>
</organism>
<keyword evidence="3 6" id="KW-0547">Nucleotide-binding</keyword>
<dbReference type="Gene3D" id="3.30.200.20">
    <property type="entry name" value="Phosphorylase Kinase, domain 1"/>
    <property type="match status" value="3"/>
</dbReference>
<dbReference type="Pfam" id="PF00069">
    <property type="entry name" value="Pkinase"/>
    <property type="match status" value="1"/>
</dbReference>